<comment type="similarity">
    <text evidence="10">Belongs to the peptidase M48 family.</text>
</comment>
<comment type="caution">
    <text evidence="13">The sequence shown here is derived from an EMBL/GenBank/DDBJ whole genome shotgun (WGS) entry which is preliminary data.</text>
</comment>
<dbReference type="Proteomes" id="UP001595847">
    <property type="component" value="Unassembled WGS sequence"/>
</dbReference>
<evidence type="ECO:0000256" key="8">
    <source>
        <dbReference type="ARBA" id="ARBA00023049"/>
    </source>
</evidence>
<evidence type="ECO:0000256" key="11">
    <source>
        <dbReference type="SAM" id="MobiDB-lite"/>
    </source>
</evidence>
<keyword evidence="14" id="KW-1185">Reference proteome</keyword>
<evidence type="ECO:0000256" key="10">
    <source>
        <dbReference type="RuleBase" id="RU003983"/>
    </source>
</evidence>
<proteinExistence type="inferred from homology"/>
<evidence type="ECO:0000256" key="3">
    <source>
        <dbReference type="ARBA" id="ARBA00022692"/>
    </source>
</evidence>
<reference evidence="14" key="1">
    <citation type="journal article" date="2019" name="Int. J. Syst. Evol. Microbiol.">
        <title>The Global Catalogue of Microorganisms (GCM) 10K type strain sequencing project: providing services to taxonomists for standard genome sequencing and annotation.</title>
        <authorList>
            <consortium name="The Broad Institute Genomics Platform"/>
            <consortium name="The Broad Institute Genome Sequencing Center for Infectious Disease"/>
            <person name="Wu L."/>
            <person name="Ma J."/>
        </authorList>
    </citation>
    <scope>NUCLEOTIDE SEQUENCE [LARGE SCALE GENOMIC DNA]</scope>
    <source>
        <strain evidence="14">TBRC 1826</strain>
    </source>
</reference>
<dbReference type="GO" id="GO:0008237">
    <property type="term" value="F:metallopeptidase activity"/>
    <property type="evidence" value="ECO:0007669"/>
    <property type="project" value="UniProtKB-KW"/>
</dbReference>
<dbReference type="EMBL" id="JBHSBH010000003">
    <property type="protein sequence ID" value="MFC3995040.1"/>
    <property type="molecule type" value="Genomic_DNA"/>
</dbReference>
<dbReference type="InterPro" id="IPR001915">
    <property type="entry name" value="Peptidase_M48"/>
</dbReference>
<keyword evidence="9" id="KW-0472">Membrane</keyword>
<feature type="compositionally biased region" description="Basic residues" evidence="11">
    <location>
        <begin position="152"/>
        <end position="165"/>
    </location>
</feature>
<keyword evidence="3" id="KW-0812">Transmembrane</keyword>
<keyword evidence="1" id="KW-1003">Cell membrane</keyword>
<keyword evidence="8 10" id="KW-0482">Metalloprotease</keyword>
<evidence type="ECO:0000259" key="12">
    <source>
        <dbReference type="Pfam" id="PF01435"/>
    </source>
</evidence>
<keyword evidence="2 10" id="KW-0645">Protease</keyword>
<keyword evidence="7" id="KW-1133">Transmembrane helix</keyword>
<gene>
    <name evidence="13" type="ORF">ACFOVU_03885</name>
</gene>
<evidence type="ECO:0000313" key="13">
    <source>
        <dbReference type="EMBL" id="MFC3995040.1"/>
    </source>
</evidence>
<evidence type="ECO:0000256" key="5">
    <source>
        <dbReference type="ARBA" id="ARBA00022801"/>
    </source>
</evidence>
<evidence type="ECO:0000313" key="14">
    <source>
        <dbReference type="Proteomes" id="UP001595847"/>
    </source>
</evidence>
<evidence type="ECO:0000256" key="6">
    <source>
        <dbReference type="ARBA" id="ARBA00022833"/>
    </source>
</evidence>
<evidence type="ECO:0000256" key="7">
    <source>
        <dbReference type="ARBA" id="ARBA00022989"/>
    </source>
</evidence>
<keyword evidence="5 10" id="KW-0378">Hydrolase</keyword>
<evidence type="ECO:0000256" key="1">
    <source>
        <dbReference type="ARBA" id="ARBA00022475"/>
    </source>
</evidence>
<evidence type="ECO:0000256" key="9">
    <source>
        <dbReference type="ARBA" id="ARBA00023136"/>
    </source>
</evidence>
<organism evidence="13 14">
    <name type="scientific">Nocardiopsis sediminis</name>
    <dbReference type="NCBI Taxonomy" id="1778267"/>
    <lineage>
        <taxon>Bacteria</taxon>
        <taxon>Bacillati</taxon>
        <taxon>Actinomycetota</taxon>
        <taxon>Actinomycetes</taxon>
        <taxon>Streptosporangiales</taxon>
        <taxon>Nocardiopsidaceae</taxon>
        <taxon>Nocardiopsis</taxon>
    </lineage>
</organism>
<dbReference type="EC" id="3.4.24.-" evidence="13"/>
<dbReference type="PANTHER" id="PTHR43221:SF2">
    <property type="entry name" value="PROTEASE HTPX HOMOLOG"/>
    <property type="match status" value="1"/>
</dbReference>
<keyword evidence="4" id="KW-0479">Metal-binding</keyword>
<dbReference type="InterPro" id="IPR050083">
    <property type="entry name" value="HtpX_protease"/>
</dbReference>
<dbReference type="PANTHER" id="PTHR43221">
    <property type="entry name" value="PROTEASE HTPX"/>
    <property type="match status" value="1"/>
</dbReference>
<feature type="region of interest" description="Disordered" evidence="11">
    <location>
        <begin position="140"/>
        <end position="165"/>
    </location>
</feature>
<dbReference type="SUPFAM" id="SSF55486">
    <property type="entry name" value="Metalloproteases ('zincins'), catalytic domain"/>
    <property type="match status" value="1"/>
</dbReference>
<comment type="cofactor">
    <cofactor evidence="10">
        <name>Zn(2+)</name>
        <dbReference type="ChEBI" id="CHEBI:29105"/>
    </cofactor>
    <text evidence="10">Binds 1 zinc ion per subunit.</text>
</comment>
<accession>A0ABV8FK75</accession>
<protein>
    <submittedName>
        <fullName evidence="13">M48 family metalloprotease</fullName>
        <ecNumber evidence="13">3.4.24.-</ecNumber>
    </submittedName>
</protein>
<evidence type="ECO:0000256" key="4">
    <source>
        <dbReference type="ARBA" id="ARBA00022723"/>
    </source>
</evidence>
<sequence length="165" mass="18234">MLEFLRYDEEAVAGVVAHEVAHWRNGDAVTMAWGQGIALSLSLAFGLSARVQEGARWRPIQILVWIVVWSVNATMRGIDAPVHVRYWRRCEYAADTDAREAGYGEGLYRALAQLGHTFDGARSGWEASILATHPPPNSAWSALRSPAAPRPGHGRSHRRAHLPMS</sequence>
<dbReference type="Pfam" id="PF01435">
    <property type="entry name" value="Peptidase_M48"/>
    <property type="match status" value="1"/>
</dbReference>
<evidence type="ECO:0000256" key="2">
    <source>
        <dbReference type="ARBA" id="ARBA00022670"/>
    </source>
</evidence>
<feature type="domain" description="Peptidase M48" evidence="12">
    <location>
        <begin position="8"/>
        <end position="144"/>
    </location>
</feature>
<dbReference type="RefSeq" id="WP_378529875.1">
    <property type="nucleotide sequence ID" value="NZ_JBHSBH010000003.1"/>
</dbReference>
<name>A0ABV8FK75_9ACTN</name>
<keyword evidence="6 10" id="KW-0862">Zinc</keyword>